<evidence type="ECO:0000256" key="10">
    <source>
        <dbReference type="ARBA" id="ARBA00022807"/>
    </source>
</evidence>
<evidence type="ECO:0000256" key="3">
    <source>
        <dbReference type="ARBA" id="ARBA00012759"/>
    </source>
</evidence>
<keyword evidence="11" id="KW-0862">Zinc</keyword>
<gene>
    <name evidence="16" type="ORF">D910_03326</name>
</gene>
<comment type="catalytic activity">
    <reaction evidence="1">
        <text>Thiol-dependent hydrolysis of ester, thioester, amide, peptide and isopeptide bonds formed by the C-terminal Gly of ubiquitin (a 76-residue protein attached to proteins as an intracellular targeting signal).</text>
        <dbReference type="EC" id="3.4.19.12"/>
    </reaction>
</comment>
<feature type="region of interest" description="Disordered" evidence="13">
    <location>
        <begin position="149"/>
        <end position="170"/>
    </location>
</feature>
<dbReference type="Pfam" id="PF00641">
    <property type="entry name" value="Zn_ribbon_RanBP"/>
    <property type="match status" value="1"/>
</dbReference>
<evidence type="ECO:0000259" key="15">
    <source>
        <dbReference type="PROSITE" id="PS50802"/>
    </source>
</evidence>
<evidence type="ECO:0000256" key="4">
    <source>
        <dbReference type="ARBA" id="ARBA00022670"/>
    </source>
</evidence>
<keyword evidence="4" id="KW-0645">Protease</keyword>
<keyword evidence="5" id="KW-0879">Wnt signaling pathway</keyword>
<sequence>MDFNRAQLPAACLEGVGQNYDGSSLASAAYRVVRLRGPPRSTGGCAYHDILMTNIGSSNPSSAPPVAMSDNIDRKWACEYCTYENFPSAIKCTMCSGPRPFEHIYRLHGERSPGLDAGASLDNCSSLSPQGLSVDNLHEHLQPLRIAQKSDVAQSLSRHSSPTNLENSRRSAQAKWNCQFRVAGHAPELRENNLEAERRLRQSRRNADWDWLNACVGVVEGDPAPVEAYLAAGGDPARPLTAAECALLNRSSDAGLTLVHLAIKWVGGDVFHKNNDERFCRFQREDLLAVLLAQIEGAGGSAIKRVPSYVAPELAADIRRHFATTLRQRKGGFACHYVTEFPTFTLPVDVNALPLTVQDQLMAELLDKDAQEELEGGVSAVINWAVGAGVSRLHALWNRRVATPPYRRPPMSARSATWGVFDRDNTLRRALAETLVHAGHIFYPRWKEYESSHASFLQYSLDEAQWEGDWSSLVALAAQPGSSLEQLHVFALAHILRRPILVYGVKVVKSFRGEALGPARFEGVYLPLLWDQSFCSRCPIALGYTRGHFSALVAAEPPASLRPRASLLPLVDGDRKPLPIHFLLEAEVSAGGPKRVVFTSIAPRLQLGREPAILRQWIDVSETEGGILVAQQPLHKRPLLVAQMCEEWLNHYRRLM</sequence>
<proteinExistence type="inferred from homology"/>
<dbReference type="GO" id="GO:0016055">
    <property type="term" value="P:Wnt signaling pathway"/>
    <property type="evidence" value="ECO:0007669"/>
    <property type="project" value="UniProtKB-KW"/>
</dbReference>
<dbReference type="GO" id="GO:0070530">
    <property type="term" value="F:K63-linked polyubiquitin modification-dependent protein binding"/>
    <property type="evidence" value="ECO:0007669"/>
    <property type="project" value="TreeGrafter"/>
</dbReference>
<dbReference type="GO" id="GO:1990168">
    <property type="term" value="P:protein K33-linked deubiquitination"/>
    <property type="evidence" value="ECO:0007669"/>
    <property type="project" value="TreeGrafter"/>
</dbReference>
<reference evidence="16 17" key="1">
    <citation type="journal article" date="2013" name="Genome Biol.">
        <title>Draft genome of the mountain pine beetle, Dendroctonus ponderosae Hopkins, a major forest pest.</title>
        <authorList>
            <person name="Keeling C.I."/>
            <person name="Yuen M.M."/>
            <person name="Liao N.Y."/>
            <person name="Docking T.R."/>
            <person name="Chan S.K."/>
            <person name="Taylor G.A."/>
            <person name="Palmquist D.L."/>
            <person name="Jackman S.D."/>
            <person name="Nguyen A."/>
            <person name="Li M."/>
            <person name="Henderson H."/>
            <person name="Janes J.K."/>
            <person name="Zhao Y."/>
            <person name="Pandoh P."/>
            <person name="Moore R."/>
            <person name="Sperling F.A."/>
            <person name="Huber D.P."/>
            <person name="Birol I."/>
            <person name="Jones S.J."/>
            <person name="Bohlmann J."/>
        </authorList>
    </citation>
    <scope>NUCLEOTIDE SEQUENCE</scope>
</reference>
<dbReference type="SMART" id="SM00547">
    <property type="entry name" value="ZnF_RBZ"/>
    <property type="match status" value="1"/>
</dbReference>
<evidence type="ECO:0000313" key="16">
    <source>
        <dbReference type="EMBL" id="ERL85911.1"/>
    </source>
</evidence>
<dbReference type="PROSITE" id="PS50802">
    <property type="entry name" value="OTU"/>
    <property type="match status" value="1"/>
</dbReference>
<dbReference type="Gene3D" id="1.25.40.560">
    <property type="match status" value="1"/>
</dbReference>
<feature type="compositionally biased region" description="Polar residues" evidence="13">
    <location>
        <begin position="151"/>
        <end position="170"/>
    </location>
</feature>
<dbReference type="EMBL" id="KB631761">
    <property type="protein sequence ID" value="ERL85911.1"/>
    <property type="molecule type" value="Genomic_DNA"/>
</dbReference>
<dbReference type="InterPro" id="IPR051346">
    <property type="entry name" value="OTU_Deubiquitinase"/>
</dbReference>
<evidence type="ECO:0000256" key="12">
    <source>
        <dbReference type="PROSITE-ProRule" id="PRU00322"/>
    </source>
</evidence>
<evidence type="ECO:0000256" key="7">
    <source>
        <dbReference type="ARBA" id="ARBA00022771"/>
    </source>
</evidence>
<evidence type="ECO:0000256" key="1">
    <source>
        <dbReference type="ARBA" id="ARBA00000707"/>
    </source>
</evidence>
<evidence type="ECO:0000256" key="9">
    <source>
        <dbReference type="ARBA" id="ARBA00022801"/>
    </source>
</evidence>
<dbReference type="PROSITE" id="PS01358">
    <property type="entry name" value="ZF_RANBP2_1"/>
    <property type="match status" value="1"/>
</dbReference>
<dbReference type="GO" id="GO:0071947">
    <property type="term" value="P:protein deubiquitination involved in ubiquitin-dependent protein catabolic process"/>
    <property type="evidence" value="ECO:0007669"/>
    <property type="project" value="TreeGrafter"/>
</dbReference>
<keyword evidence="8" id="KW-0833">Ubl conjugation pathway</keyword>
<dbReference type="EC" id="3.4.19.12" evidence="3"/>
<dbReference type="GO" id="GO:0004843">
    <property type="term" value="F:cysteine-type deubiquitinase activity"/>
    <property type="evidence" value="ECO:0007669"/>
    <property type="project" value="UniProtKB-EC"/>
</dbReference>
<evidence type="ECO:0000313" key="17">
    <source>
        <dbReference type="Proteomes" id="UP000030742"/>
    </source>
</evidence>
<dbReference type="GO" id="GO:0016477">
    <property type="term" value="P:cell migration"/>
    <property type="evidence" value="ECO:0007669"/>
    <property type="project" value="TreeGrafter"/>
</dbReference>
<dbReference type="GO" id="GO:0008270">
    <property type="term" value="F:zinc ion binding"/>
    <property type="evidence" value="ECO:0007669"/>
    <property type="project" value="UniProtKB-KW"/>
</dbReference>
<evidence type="ECO:0000256" key="6">
    <source>
        <dbReference type="ARBA" id="ARBA00022723"/>
    </source>
</evidence>
<dbReference type="AlphaFoldDB" id="U4U5P0"/>
<dbReference type="GO" id="GO:0005634">
    <property type="term" value="C:nucleus"/>
    <property type="evidence" value="ECO:0007669"/>
    <property type="project" value="TreeGrafter"/>
</dbReference>
<evidence type="ECO:0000256" key="11">
    <source>
        <dbReference type="ARBA" id="ARBA00022833"/>
    </source>
</evidence>
<dbReference type="InterPro" id="IPR001876">
    <property type="entry name" value="Znf_RanBP2"/>
</dbReference>
<keyword evidence="7 12" id="KW-0863">Zinc-finger</keyword>
<evidence type="ECO:0000256" key="8">
    <source>
        <dbReference type="ARBA" id="ARBA00022786"/>
    </source>
</evidence>
<comment type="similarity">
    <text evidence="2">Belongs to the peptidase C64 family.</text>
</comment>
<dbReference type="PANTHER" id="PTHR13367:SF28">
    <property type="entry name" value="UBIQUITIN THIOESTERASE ZRANB1"/>
    <property type="match status" value="1"/>
</dbReference>
<dbReference type="GO" id="GO:0007010">
    <property type="term" value="P:cytoskeleton organization"/>
    <property type="evidence" value="ECO:0007669"/>
    <property type="project" value="TreeGrafter"/>
</dbReference>
<feature type="domain" description="RanBP2-type" evidence="14">
    <location>
        <begin position="69"/>
        <end position="101"/>
    </location>
</feature>
<dbReference type="OrthoDB" id="6275030at2759"/>
<dbReference type="PROSITE" id="PS50199">
    <property type="entry name" value="ZF_RANBP2_2"/>
    <property type="match status" value="1"/>
</dbReference>
<accession>U4U5P0</accession>
<evidence type="ECO:0000256" key="2">
    <source>
        <dbReference type="ARBA" id="ARBA00005865"/>
    </source>
</evidence>
<dbReference type="SUPFAM" id="SSF90209">
    <property type="entry name" value="Ran binding protein zinc finger-like"/>
    <property type="match status" value="1"/>
</dbReference>
<dbReference type="Proteomes" id="UP000030742">
    <property type="component" value="Unassembled WGS sequence"/>
</dbReference>
<dbReference type="InterPro" id="IPR036443">
    <property type="entry name" value="Znf_RanBP2_sf"/>
</dbReference>
<evidence type="ECO:0000256" key="5">
    <source>
        <dbReference type="ARBA" id="ARBA00022687"/>
    </source>
</evidence>
<dbReference type="GO" id="GO:0035523">
    <property type="term" value="P:protein K29-linked deubiquitination"/>
    <property type="evidence" value="ECO:0007669"/>
    <property type="project" value="TreeGrafter"/>
</dbReference>
<keyword evidence="6" id="KW-0479">Metal-binding</keyword>
<feature type="domain" description="OTU" evidence="15">
    <location>
        <begin position="341"/>
        <end position="555"/>
    </location>
</feature>
<dbReference type="PANTHER" id="PTHR13367">
    <property type="entry name" value="UBIQUITIN THIOESTERASE"/>
    <property type="match status" value="1"/>
</dbReference>
<dbReference type="InterPro" id="IPR003323">
    <property type="entry name" value="OTU_dom"/>
</dbReference>
<dbReference type="Pfam" id="PF18418">
    <property type="entry name" value="AnkUBD"/>
    <property type="match status" value="1"/>
</dbReference>
<dbReference type="GO" id="GO:0005737">
    <property type="term" value="C:cytoplasm"/>
    <property type="evidence" value="ECO:0007669"/>
    <property type="project" value="TreeGrafter"/>
</dbReference>
<dbReference type="GO" id="GO:0030177">
    <property type="term" value="P:positive regulation of Wnt signaling pathway"/>
    <property type="evidence" value="ECO:0007669"/>
    <property type="project" value="TreeGrafter"/>
</dbReference>
<keyword evidence="9" id="KW-0378">Hydrolase</keyword>
<name>U4U5P0_DENPD</name>
<protein>
    <recommendedName>
        <fullName evidence="3">ubiquitinyl hydrolase 1</fullName>
        <ecNumber evidence="3">3.4.19.12</ecNumber>
    </recommendedName>
</protein>
<evidence type="ECO:0000256" key="13">
    <source>
        <dbReference type="SAM" id="MobiDB-lite"/>
    </source>
</evidence>
<organism evidence="16 17">
    <name type="scientific">Dendroctonus ponderosae</name>
    <name type="common">Mountain pine beetle</name>
    <dbReference type="NCBI Taxonomy" id="77166"/>
    <lineage>
        <taxon>Eukaryota</taxon>
        <taxon>Metazoa</taxon>
        <taxon>Ecdysozoa</taxon>
        <taxon>Arthropoda</taxon>
        <taxon>Hexapoda</taxon>
        <taxon>Insecta</taxon>
        <taxon>Pterygota</taxon>
        <taxon>Neoptera</taxon>
        <taxon>Endopterygota</taxon>
        <taxon>Coleoptera</taxon>
        <taxon>Polyphaga</taxon>
        <taxon>Cucujiformia</taxon>
        <taxon>Curculionidae</taxon>
        <taxon>Scolytinae</taxon>
        <taxon>Dendroctonus</taxon>
    </lineage>
</organism>
<dbReference type="STRING" id="77166.U4U5P0"/>
<keyword evidence="10" id="KW-0788">Thiol protease</keyword>
<dbReference type="InterPro" id="IPR041294">
    <property type="entry name" value="AnkUBD"/>
</dbReference>
<evidence type="ECO:0000259" key="14">
    <source>
        <dbReference type="PROSITE" id="PS50199"/>
    </source>
</evidence>
<dbReference type="Pfam" id="PF02338">
    <property type="entry name" value="OTU"/>
    <property type="match status" value="1"/>
</dbReference>
<dbReference type="Gene3D" id="4.10.1060.10">
    <property type="entry name" value="Zinc finger, RanBP2-type"/>
    <property type="match status" value="1"/>
</dbReference>